<protein>
    <submittedName>
        <fullName evidence="4">Arsinothricin resistance N-acetyltransferase ArsN1</fullName>
    </submittedName>
</protein>
<accession>A0A9X4AEI9</accession>
<dbReference type="CDD" id="cd04301">
    <property type="entry name" value="NAT_SF"/>
    <property type="match status" value="1"/>
</dbReference>
<gene>
    <name evidence="4" type="ORF">NC799_08505</name>
</gene>
<dbReference type="Proteomes" id="UP001145069">
    <property type="component" value="Unassembled WGS sequence"/>
</dbReference>
<dbReference type="PANTHER" id="PTHR43072">
    <property type="entry name" value="N-ACETYLTRANSFERASE"/>
    <property type="match status" value="1"/>
</dbReference>
<dbReference type="PANTHER" id="PTHR43072:SF23">
    <property type="entry name" value="UPF0039 PROTEIN C11D3.02C"/>
    <property type="match status" value="1"/>
</dbReference>
<dbReference type="Pfam" id="PF00583">
    <property type="entry name" value="Acetyltransf_1"/>
    <property type="match status" value="1"/>
</dbReference>
<evidence type="ECO:0000256" key="1">
    <source>
        <dbReference type="ARBA" id="ARBA00022679"/>
    </source>
</evidence>
<name>A0A9X4AEI9_9BACI</name>
<evidence type="ECO:0000313" key="5">
    <source>
        <dbReference type="Proteomes" id="UP001145069"/>
    </source>
</evidence>
<dbReference type="GO" id="GO:0016747">
    <property type="term" value="F:acyltransferase activity, transferring groups other than amino-acyl groups"/>
    <property type="evidence" value="ECO:0007669"/>
    <property type="project" value="InterPro"/>
</dbReference>
<dbReference type="InterPro" id="IPR016181">
    <property type="entry name" value="Acyl_CoA_acyltransferase"/>
</dbReference>
<evidence type="ECO:0000256" key="2">
    <source>
        <dbReference type="ARBA" id="ARBA00023315"/>
    </source>
</evidence>
<dbReference type="PROSITE" id="PS51186">
    <property type="entry name" value="GNAT"/>
    <property type="match status" value="1"/>
</dbReference>
<dbReference type="RefSeq" id="WP_272446007.1">
    <property type="nucleotide sequence ID" value="NZ_JAMQKC010000005.1"/>
</dbReference>
<feature type="domain" description="N-acetyltransferase" evidence="3">
    <location>
        <begin position="1"/>
        <end position="158"/>
    </location>
</feature>
<proteinExistence type="predicted"/>
<organism evidence="4 5">
    <name type="scientific">Aquibacillus salsiterrae</name>
    <dbReference type="NCBI Taxonomy" id="2950439"/>
    <lineage>
        <taxon>Bacteria</taxon>
        <taxon>Bacillati</taxon>
        <taxon>Bacillota</taxon>
        <taxon>Bacilli</taxon>
        <taxon>Bacillales</taxon>
        <taxon>Bacillaceae</taxon>
        <taxon>Aquibacillus</taxon>
    </lineage>
</organism>
<dbReference type="InterPro" id="IPR000182">
    <property type="entry name" value="GNAT_dom"/>
</dbReference>
<evidence type="ECO:0000259" key="3">
    <source>
        <dbReference type="PROSITE" id="PS51186"/>
    </source>
</evidence>
<sequence length="165" mass="19021">MIIRDASRHDLGAILEIYNQGIEDRIATLETDLQDMAYMENWYANKNDRYTVLVAELNNQVVGWASISPYNLRTAYNGVGEISIYIHRNFRGEGIGKLLLIELEKRAKQNQFHKLVLFTFSLNLLGQGLYRAMGYREVGIFINQGFLDGEFVDIMAMEKLLHENL</sequence>
<dbReference type="Gene3D" id="3.40.630.30">
    <property type="match status" value="1"/>
</dbReference>
<reference evidence="4" key="1">
    <citation type="submission" date="2022-06" db="EMBL/GenBank/DDBJ databases">
        <title>Aquibacillus sp. a new bacterium isolated from soil saline samples.</title>
        <authorList>
            <person name="Galisteo C."/>
            <person name="De La Haba R."/>
            <person name="Sanchez-Porro C."/>
            <person name="Ventosa A."/>
        </authorList>
    </citation>
    <scope>NUCLEOTIDE SEQUENCE</scope>
    <source>
        <strain evidence="4">3ASR75-54</strain>
    </source>
</reference>
<keyword evidence="1" id="KW-0808">Transferase</keyword>
<dbReference type="AlphaFoldDB" id="A0A9X4AEI9"/>
<keyword evidence="5" id="KW-1185">Reference proteome</keyword>
<dbReference type="NCBIfam" id="NF040503">
    <property type="entry name" value="resist_ArsN1a"/>
    <property type="match status" value="1"/>
</dbReference>
<evidence type="ECO:0000313" key="4">
    <source>
        <dbReference type="EMBL" id="MDC3416962.1"/>
    </source>
</evidence>
<dbReference type="EMBL" id="JAMQKC010000005">
    <property type="protein sequence ID" value="MDC3416962.1"/>
    <property type="molecule type" value="Genomic_DNA"/>
</dbReference>
<comment type="caution">
    <text evidence="4">The sequence shown here is derived from an EMBL/GenBank/DDBJ whole genome shotgun (WGS) entry which is preliminary data.</text>
</comment>
<dbReference type="SUPFAM" id="SSF55729">
    <property type="entry name" value="Acyl-CoA N-acyltransferases (Nat)"/>
    <property type="match status" value="1"/>
</dbReference>
<keyword evidence="2" id="KW-0012">Acyltransferase</keyword>